<name>A0A4Q9Q6R4_9APHY</name>
<protein>
    <submittedName>
        <fullName evidence="2">Uncharacterized protein</fullName>
    </submittedName>
</protein>
<feature type="compositionally biased region" description="Basic and acidic residues" evidence="1">
    <location>
        <begin position="1"/>
        <end position="12"/>
    </location>
</feature>
<evidence type="ECO:0000256" key="1">
    <source>
        <dbReference type="SAM" id="MobiDB-lite"/>
    </source>
</evidence>
<keyword evidence="3" id="KW-1185">Reference proteome</keyword>
<reference evidence="2 3" key="1">
    <citation type="submission" date="2019-01" db="EMBL/GenBank/DDBJ databases">
        <title>Draft genome sequences of three monokaryotic isolates of the white-rot basidiomycete fungus Dichomitus squalens.</title>
        <authorList>
            <consortium name="DOE Joint Genome Institute"/>
            <person name="Lopez S.C."/>
            <person name="Andreopoulos B."/>
            <person name="Pangilinan J."/>
            <person name="Lipzen A."/>
            <person name="Riley R."/>
            <person name="Ahrendt S."/>
            <person name="Ng V."/>
            <person name="Barry K."/>
            <person name="Daum C."/>
            <person name="Grigoriev I.V."/>
            <person name="Hilden K.S."/>
            <person name="Makela M.R."/>
            <person name="de Vries R.P."/>
        </authorList>
    </citation>
    <scope>NUCLEOTIDE SEQUENCE [LARGE SCALE GENOMIC DNA]</scope>
    <source>
        <strain evidence="2 3">CBS 464.89</strain>
    </source>
</reference>
<gene>
    <name evidence="2" type="ORF">BD310DRAFT_697942</name>
</gene>
<evidence type="ECO:0000313" key="3">
    <source>
        <dbReference type="Proteomes" id="UP000292082"/>
    </source>
</evidence>
<dbReference type="Proteomes" id="UP000292082">
    <property type="component" value="Unassembled WGS sequence"/>
</dbReference>
<evidence type="ECO:0000313" key="2">
    <source>
        <dbReference type="EMBL" id="TBU62686.1"/>
    </source>
</evidence>
<dbReference type="EMBL" id="ML145092">
    <property type="protein sequence ID" value="TBU62686.1"/>
    <property type="molecule type" value="Genomic_DNA"/>
</dbReference>
<sequence>MRHKRTAGERRARICRPLRGGTKPPVPQTRHLWHDAVTVEHERSPTSRPGDEYRG</sequence>
<organism evidence="2 3">
    <name type="scientific">Dichomitus squalens</name>
    <dbReference type="NCBI Taxonomy" id="114155"/>
    <lineage>
        <taxon>Eukaryota</taxon>
        <taxon>Fungi</taxon>
        <taxon>Dikarya</taxon>
        <taxon>Basidiomycota</taxon>
        <taxon>Agaricomycotina</taxon>
        <taxon>Agaricomycetes</taxon>
        <taxon>Polyporales</taxon>
        <taxon>Polyporaceae</taxon>
        <taxon>Dichomitus</taxon>
    </lineage>
</organism>
<dbReference type="AlphaFoldDB" id="A0A4Q9Q6R4"/>
<accession>A0A4Q9Q6R4</accession>
<feature type="region of interest" description="Disordered" evidence="1">
    <location>
        <begin position="1"/>
        <end position="31"/>
    </location>
</feature>
<proteinExistence type="predicted"/>